<dbReference type="Proteomes" id="UP000501690">
    <property type="component" value="Linkage Group LG5"/>
</dbReference>
<sequence length="119" mass="13123">MPSFSSLFDANMNGFLDSGFDFDVESCFLAEAFSTHSVSEADGELWREAGNLEELELPPSASEVAERRRKKEDKKGLNYESNEHGKLLENGFDANDNDDNENENNIGGGDQKGKKAMPA</sequence>
<feature type="region of interest" description="Disordered" evidence="1">
    <location>
        <begin position="51"/>
        <end position="119"/>
    </location>
</feature>
<evidence type="ECO:0000256" key="1">
    <source>
        <dbReference type="SAM" id="MobiDB-lite"/>
    </source>
</evidence>
<reference evidence="2 3" key="1">
    <citation type="submission" date="2019-04" db="EMBL/GenBank/DDBJ databases">
        <title>An improved genome assembly and genetic linkage map for asparagus bean, Vigna unguiculata ssp. sesquipedialis.</title>
        <authorList>
            <person name="Xia Q."/>
            <person name="Zhang R."/>
            <person name="Dong Y."/>
        </authorList>
    </citation>
    <scope>NUCLEOTIDE SEQUENCE [LARGE SCALE GENOMIC DNA]</scope>
    <source>
        <tissue evidence="2">Leaf</tissue>
    </source>
</reference>
<dbReference type="EMBL" id="CP039349">
    <property type="protein sequence ID" value="QCD94039.1"/>
    <property type="molecule type" value="Genomic_DNA"/>
</dbReference>
<protein>
    <submittedName>
        <fullName evidence="2">Uncharacterized protein</fullName>
    </submittedName>
</protein>
<evidence type="ECO:0000313" key="2">
    <source>
        <dbReference type="EMBL" id="QCD94039.1"/>
    </source>
</evidence>
<evidence type="ECO:0000313" key="3">
    <source>
        <dbReference type="Proteomes" id="UP000501690"/>
    </source>
</evidence>
<dbReference type="AlphaFoldDB" id="A0A4D6LYI1"/>
<organism evidence="2 3">
    <name type="scientific">Vigna unguiculata</name>
    <name type="common">Cowpea</name>
    <dbReference type="NCBI Taxonomy" id="3917"/>
    <lineage>
        <taxon>Eukaryota</taxon>
        <taxon>Viridiplantae</taxon>
        <taxon>Streptophyta</taxon>
        <taxon>Embryophyta</taxon>
        <taxon>Tracheophyta</taxon>
        <taxon>Spermatophyta</taxon>
        <taxon>Magnoliopsida</taxon>
        <taxon>eudicotyledons</taxon>
        <taxon>Gunneridae</taxon>
        <taxon>Pentapetalae</taxon>
        <taxon>rosids</taxon>
        <taxon>fabids</taxon>
        <taxon>Fabales</taxon>
        <taxon>Fabaceae</taxon>
        <taxon>Papilionoideae</taxon>
        <taxon>50 kb inversion clade</taxon>
        <taxon>NPAAA clade</taxon>
        <taxon>indigoferoid/millettioid clade</taxon>
        <taxon>Phaseoleae</taxon>
        <taxon>Vigna</taxon>
    </lineage>
</organism>
<proteinExistence type="predicted"/>
<feature type="compositionally biased region" description="Basic and acidic residues" evidence="1">
    <location>
        <begin position="73"/>
        <end position="87"/>
    </location>
</feature>
<keyword evidence="3" id="KW-1185">Reference proteome</keyword>
<name>A0A4D6LYI1_VIGUN</name>
<accession>A0A4D6LYI1</accession>
<gene>
    <name evidence="2" type="ORF">DEO72_LG5g2117</name>
</gene>